<name>A0A2D0N2N1_FLAN2</name>
<dbReference type="Gene3D" id="1.10.3020.10">
    <property type="entry name" value="alpha-amino acid ester hydrolase ( Helical cap domain)"/>
    <property type="match status" value="1"/>
</dbReference>
<keyword evidence="1 3" id="KW-0378">Hydrolase</keyword>
<protein>
    <submittedName>
        <fullName evidence="3">Antibiotic hydrolase</fullName>
    </submittedName>
</protein>
<accession>A0A2D0N2N1</accession>
<comment type="caution">
    <text evidence="3">The sequence shown here is derived from an EMBL/GenBank/DDBJ whole genome shotgun (WGS) entry which is preliminary data.</text>
</comment>
<dbReference type="Gene3D" id="3.40.50.1820">
    <property type="entry name" value="alpha/beta hydrolase"/>
    <property type="match status" value="1"/>
</dbReference>
<dbReference type="InterPro" id="IPR005674">
    <property type="entry name" value="CocE/Ser_esterase"/>
</dbReference>
<dbReference type="RefSeq" id="WP_099154272.1">
    <property type="nucleotide sequence ID" value="NZ_PDUD01000041.1"/>
</dbReference>
<dbReference type="InterPro" id="IPR008979">
    <property type="entry name" value="Galactose-bd-like_sf"/>
</dbReference>
<dbReference type="Pfam" id="PF02129">
    <property type="entry name" value="Peptidase_S15"/>
    <property type="match status" value="1"/>
</dbReference>
<dbReference type="InterPro" id="IPR029058">
    <property type="entry name" value="AB_hydrolase_fold"/>
</dbReference>
<reference evidence="3 4" key="1">
    <citation type="submission" date="2017-10" db="EMBL/GenBank/DDBJ databases">
        <title>The draft genome sequence of Lewinella nigricans NBRC 102662.</title>
        <authorList>
            <person name="Wang K."/>
        </authorList>
    </citation>
    <scope>NUCLEOTIDE SEQUENCE [LARGE SCALE GENOMIC DNA]</scope>
    <source>
        <strain evidence="3 4">NBRC 102662</strain>
    </source>
</reference>
<evidence type="ECO:0000313" key="4">
    <source>
        <dbReference type="Proteomes" id="UP000223913"/>
    </source>
</evidence>
<keyword evidence="4" id="KW-1185">Reference proteome</keyword>
<dbReference type="NCBIfam" id="TIGR00976">
    <property type="entry name" value="CocE_NonD"/>
    <property type="match status" value="1"/>
</dbReference>
<evidence type="ECO:0000256" key="1">
    <source>
        <dbReference type="ARBA" id="ARBA00022801"/>
    </source>
</evidence>
<proteinExistence type="predicted"/>
<dbReference type="SUPFAM" id="SSF53474">
    <property type="entry name" value="alpha/beta-Hydrolases"/>
    <property type="match status" value="1"/>
</dbReference>
<dbReference type="EMBL" id="PDUD01000041">
    <property type="protein sequence ID" value="PHN02389.1"/>
    <property type="molecule type" value="Genomic_DNA"/>
</dbReference>
<sequence>MVRPLTWLFLLVISLPIQLTFAQEVIFSSVPGQDQLLVQKNVMIPAPDGVRLATDIYFPAENGKPVQEGLAVLLQRTPYGKTSERFQEAIRLFAARGYIVAIQDLRGRYDSEGIFTKYNPLEASDGAATVEWLSKLPAGNGKVAMWGTSYGAHTQADASKLDPKGLSAMVLNMGGMTNAWDHAVRQGGAFELGRELTWAFRQIPAEIDDPVVEAHFKKETIEDWYAAWPFRRGLNPLSIAPNFEDYILEELTHADYDDYWKATGINWIEYYDQTADVPMVHIGGWYDIFLRGTIQNFMELRKRQTAPKFLIIGPWTHSGNERTYAGDVDFGPESAISDFQTSYQVDWFDYFFKDKKADRLPKAPVQLFVMGTGDGSKNEAGRLNHGGYWLETDTWPLENALETTYYFHAEGSLNGTPPAAENAHTTYTFDPANPVPTLGGSVSARVKDGAFNQRERPDFAGSKPPYLPLKSRADVVVFQTDPLPEDMQVIGPINIKLYCSSTGVDTDFTVKLVDVYPPSEHFPEGFEMNLTDGIARMSYRNGRTTRDLIEPNEIYEVDIHPFPTANVFKKGHRIRVDISSSNFPRWDVNPNTGEPLGQNRRMLKVDNTIYHSPQFPSHITLPLVPMR</sequence>
<dbReference type="InterPro" id="IPR013736">
    <property type="entry name" value="Xaa-Pro_dipept_C"/>
</dbReference>
<dbReference type="SMART" id="SM00939">
    <property type="entry name" value="PepX_C"/>
    <property type="match status" value="1"/>
</dbReference>
<dbReference type="InterPro" id="IPR050585">
    <property type="entry name" value="Xaa-Pro_dipeptidyl-ppase/CocE"/>
</dbReference>
<evidence type="ECO:0000259" key="2">
    <source>
        <dbReference type="SMART" id="SM00939"/>
    </source>
</evidence>
<evidence type="ECO:0000313" key="3">
    <source>
        <dbReference type="EMBL" id="PHN02389.1"/>
    </source>
</evidence>
<feature type="domain" description="Xaa-Pro dipeptidyl-peptidase C-terminal" evidence="2">
    <location>
        <begin position="345"/>
        <end position="620"/>
    </location>
</feature>
<dbReference type="InterPro" id="IPR000383">
    <property type="entry name" value="Xaa-Pro-like_dom"/>
</dbReference>
<dbReference type="SUPFAM" id="SSF49785">
    <property type="entry name" value="Galactose-binding domain-like"/>
    <property type="match status" value="1"/>
</dbReference>
<dbReference type="PANTHER" id="PTHR43056:SF10">
    <property type="entry name" value="COCE_NOND FAMILY, PUTATIVE (AFU_ORTHOLOGUE AFUA_7G00600)-RELATED"/>
    <property type="match status" value="1"/>
</dbReference>
<gene>
    <name evidence="3" type="ORF">CRP01_32620</name>
</gene>
<dbReference type="AlphaFoldDB" id="A0A2D0N2N1"/>
<dbReference type="Proteomes" id="UP000223913">
    <property type="component" value="Unassembled WGS sequence"/>
</dbReference>
<dbReference type="PANTHER" id="PTHR43056">
    <property type="entry name" value="PEPTIDASE S9 PROLYL OLIGOPEPTIDASE"/>
    <property type="match status" value="1"/>
</dbReference>
<dbReference type="OrthoDB" id="319764at2"/>
<dbReference type="GO" id="GO:0008239">
    <property type="term" value="F:dipeptidyl-peptidase activity"/>
    <property type="evidence" value="ECO:0007669"/>
    <property type="project" value="InterPro"/>
</dbReference>
<dbReference type="Gene3D" id="2.60.120.260">
    <property type="entry name" value="Galactose-binding domain-like"/>
    <property type="match status" value="1"/>
</dbReference>
<organism evidence="3 4">
    <name type="scientific">Flavilitoribacter nigricans (strain ATCC 23147 / DSM 23189 / NBRC 102662 / NCIMB 1420 / SS-2)</name>
    <name type="common">Lewinella nigricans</name>
    <dbReference type="NCBI Taxonomy" id="1122177"/>
    <lineage>
        <taxon>Bacteria</taxon>
        <taxon>Pseudomonadati</taxon>
        <taxon>Bacteroidota</taxon>
        <taxon>Saprospiria</taxon>
        <taxon>Saprospirales</taxon>
        <taxon>Lewinellaceae</taxon>
        <taxon>Flavilitoribacter</taxon>
    </lineage>
</organism>
<dbReference type="Pfam" id="PF08530">
    <property type="entry name" value="PepX_C"/>
    <property type="match status" value="1"/>
</dbReference>